<keyword evidence="2" id="KW-1185">Reference proteome</keyword>
<gene>
    <name evidence="1" type="ORF">PHMEG_00016481</name>
</gene>
<reference evidence="2" key="1">
    <citation type="submission" date="2017-03" db="EMBL/GenBank/DDBJ databases">
        <title>Phytopthora megakarya and P. palmivora, two closely related causual agents of cacao black pod achieved similar genome size and gene model numbers by different mechanisms.</title>
        <authorList>
            <person name="Ali S."/>
            <person name="Shao J."/>
            <person name="Larry D.J."/>
            <person name="Kronmiller B."/>
            <person name="Shen D."/>
            <person name="Strem M.D."/>
            <person name="Melnick R.L."/>
            <person name="Guiltinan M.J."/>
            <person name="Tyler B.M."/>
            <person name="Meinhardt L.W."/>
            <person name="Bailey B.A."/>
        </authorList>
    </citation>
    <scope>NUCLEOTIDE SEQUENCE [LARGE SCALE GENOMIC DNA]</scope>
    <source>
        <strain evidence="2">zdho120</strain>
    </source>
</reference>
<protein>
    <submittedName>
        <fullName evidence="1">Polyprotein</fullName>
    </submittedName>
</protein>
<accession>A0A225VZU7</accession>
<dbReference type="EMBL" id="NBNE01002383">
    <property type="protein sequence ID" value="OWZ10644.1"/>
    <property type="molecule type" value="Genomic_DNA"/>
</dbReference>
<name>A0A225VZU7_9STRA</name>
<evidence type="ECO:0000313" key="1">
    <source>
        <dbReference type="EMBL" id="OWZ10644.1"/>
    </source>
</evidence>
<dbReference type="Proteomes" id="UP000198211">
    <property type="component" value="Unassembled WGS sequence"/>
</dbReference>
<dbReference type="AlphaFoldDB" id="A0A225VZU7"/>
<organism evidence="1 2">
    <name type="scientific">Phytophthora megakarya</name>
    <dbReference type="NCBI Taxonomy" id="4795"/>
    <lineage>
        <taxon>Eukaryota</taxon>
        <taxon>Sar</taxon>
        <taxon>Stramenopiles</taxon>
        <taxon>Oomycota</taxon>
        <taxon>Peronosporomycetes</taxon>
        <taxon>Peronosporales</taxon>
        <taxon>Peronosporaceae</taxon>
        <taxon>Phytophthora</taxon>
    </lineage>
</organism>
<proteinExistence type="predicted"/>
<comment type="caution">
    <text evidence="1">The sequence shown here is derived from an EMBL/GenBank/DDBJ whole genome shotgun (WGS) entry which is preliminary data.</text>
</comment>
<sequence>MSQIPTAVGSGTTLEQANFPHPRELIRRCVVADLHDARPTSTTDSRIHETRARRCEAASINSLPFLAERRSEDGDIDIFRRPPRPTAPEQVVPLNRHHDRFEISRSRVRQDKLLLSPVPGKKKEWSLGKLVTDQNSFLSLESLQSDVRLTFEPPQDESHMRAYF</sequence>
<evidence type="ECO:0000313" key="2">
    <source>
        <dbReference type="Proteomes" id="UP000198211"/>
    </source>
</evidence>